<dbReference type="InterPro" id="IPR055214">
    <property type="entry name" value="PTP-NADK"/>
</dbReference>
<organism evidence="2 3">
    <name type="scientific">Gloeothece verrucosa (strain PCC 7822)</name>
    <name type="common">Cyanothece sp. (strain PCC 7822)</name>
    <dbReference type="NCBI Taxonomy" id="497965"/>
    <lineage>
        <taxon>Bacteria</taxon>
        <taxon>Bacillati</taxon>
        <taxon>Cyanobacteriota</taxon>
        <taxon>Cyanophyceae</taxon>
        <taxon>Oscillatoriophycideae</taxon>
        <taxon>Chroococcales</taxon>
        <taxon>Aphanothecaceae</taxon>
        <taxon>Gloeothece</taxon>
        <taxon>Gloeothece verrucosa</taxon>
    </lineage>
</organism>
<dbReference type="RefSeq" id="WP_013323609.1">
    <property type="nucleotide sequence ID" value="NC_014501.1"/>
</dbReference>
<evidence type="ECO:0000313" key="3">
    <source>
        <dbReference type="Proteomes" id="UP000008206"/>
    </source>
</evidence>
<dbReference type="Gene3D" id="3.90.190.10">
    <property type="entry name" value="Protein tyrosine phosphatase superfamily"/>
    <property type="match status" value="1"/>
</dbReference>
<gene>
    <name evidence="2" type="ordered locus">Cyan7822_3599</name>
</gene>
<evidence type="ECO:0000259" key="1">
    <source>
        <dbReference type="Pfam" id="PF22741"/>
    </source>
</evidence>
<dbReference type="EMBL" id="CP002198">
    <property type="protein sequence ID" value="ADN15540.1"/>
    <property type="molecule type" value="Genomic_DNA"/>
</dbReference>
<evidence type="ECO:0000313" key="2">
    <source>
        <dbReference type="EMBL" id="ADN15540.1"/>
    </source>
</evidence>
<dbReference type="STRING" id="497965.Cyan7822_3599"/>
<dbReference type="OrthoDB" id="7391097at2"/>
<sequence>MLEDIKNYYQVNPNIATSGQPTSEQFQVIKNAGYETVINLALPTSDQALANEAAIVTGLGMPYFNIPVVWEAPKLDDVRWFFSVMEALKERKVWVHCAVNKRVSCFVYLYQKYGLNLSEKDARYPMYNIWQPNEIWQHFIFEVGDFYERQKLAND</sequence>
<reference evidence="3" key="1">
    <citation type="journal article" date="2011" name="MBio">
        <title>Novel metabolic attributes of the genus Cyanothece, comprising a group of unicellular nitrogen-fixing Cyanobacteria.</title>
        <authorList>
            <person name="Bandyopadhyay A."/>
            <person name="Elvitigala T."/>
            <person name="Welsh E."/>
            <person name="Stockel J."/>
            <person name="Liberton M."/>
            <person name="Min H."/>
            <person name="Sherman L.A."/>
            <person name="Pakrasi H.B."/>
        </authorList>
    </citation>
    <scope>NUCLEOTIDE SEQUENCE [LARGE SCALE GENOMIC DNA]</scope>
    <source>
        <strain evidence="3">PCC 7822</strain>
    </source>
</reference>
<dbReference type="InterPro" id="IPR029021">
    <property type="entry name" value="Prot-tyrosine_phosphatase-like"/>
</dbReference>
<proteinExistence type="predicted"/>
<accession>E0UG39</accession>
<dbReference type="KEGG" id="cyj:Cyan7822_3599"/>
<dbReference type="eggNOG" id="COG3453">
    <property type="taxonomic scope" value="Bacteria"/>
</dbReference>
<name>E0UG39_GLOV7</name>
<dbReference type="SUPFAM" id="SSF52799">
    <property type="entry name" value="(Phosphotyrosine protein) phosphatases II"/>
    <property type="match status" value="1"/>
</dbReference>
<dbReference type="AlphaFoldDB" id="E0UG39"/>
<dbReference type="Pfam" id="PF22741">
    <property type="entry name" value="PTP-NADK"/>
    <property type="match status" value="1"/>
</dbReference>
<protein>
    <recommendedName>
        <fullName evidence="1">DSP-PTPase phosphatase fused to NAD+ Kinase domain-containing protein</fullName>
    </recommendedName>
</protein>
<dbReference type="HOGENOM" id="CLU_105726_0_0_3"/>
<dbReference type="Proteomes" id="UP000008206">
    <property type="component" value="Chromosome"/>
</dbReference>
<feature type="domain" description="DSP-PTPase phosphatase fused to NAD+ Kinase" evidence="1">
    <location>
        <begin position="16"/>
        <end position="113"/>
    </location>
</feature>
<keyword evidence="3" id="KW-1185">Reference proteome</keyword>
<dbReference type="CDD" id="cd14503">
    <property type="entry name" value="PTP-bact"/>
    <property type="match status" value="1"/>
</dbReference>